<dbReference type="EMBL" id="JALJOU010000026">
    <property type="protein sequence ID" value="KAK9836105.1"/>
    <property type="molecule type" value="Genomic_DNA"/>
</dbReference>
<sequence>MHPTSCVNYPVAVPGKNLAFTRWIYPEGSEALVPDCLLLRNVRGKGADVDGALQAVRGWMTALGDRELPLGDDPLVQPLLEEVLAGHGTEAQWRALRLAGARAGQGAGMGDVAVEALLGATEPVEALLRHLERWHAAPDVDAGGGAGPVLYCAALRFLRARTAGWAAAGDGGALACCWAQCAPALLTQPGASAGAVQRQHATPSSCLCWREALRRYWRRWRWTTPPPLPWTPGSCASP</sequence>
<keyword evidence="2" id="KW-1185">Reference proteome</keyword>
<evidence type="ECO:0000313" key="1">
    <source>
        <dbReference type="EMBL" id="KAK9836105.1"/>
    </source>
</evidence>
<name>A0AAW1RR51_9CHLO</name>
<proteinExistence type="predicted"/>
<protein>
    <submittedName>
        <fullName evidence="1">Uncharacterized protein</fullName>
    </submittedName>
</protein>
<gene>
    <name evidence="1" type="ORF">WJX81_001805</name>
</gene>
<dbReference type="AlphaFoldDB" id="A0AAW1RR51"/>
<reference evidence="1 2" key="1">
    <citation type="journal article" date="2024" name="Nat. Commun.">
        <title>Phylogenomics reveals the evolutionary origins of lichenization in chlorophyte algae.</title>
        <authorList>
            <person name="Puginier C."/>
            <person name="Libourel C."/>
            <person name="Otte J."/>
            <person name="Skaloud P."/>
            <person name="Haon M."/>
            <person name="Grisel S."/>
            <person name="Petersen M."/>
            <person name="Berrin J.G."/>
            <person name="Delaux P.M."/>
            <person name="Dal Grande F."/>
            <person name="Keller J."/>
        </authorList>
    </citation>
    <scope>NUCLEOTIDE SEQUENCE [LARGE SCALE GENOMIC DNA]</scope>
    <source>
        <strain evidence="1 2">SAG 245.80</strain>
    </source>
</reference>
<organism evidence="1 2">
    <name type="scientific">Elliptochloris bilobata</name>
    <dbReference type="NCBI Taxonomy" id="381761"/>
    <lineage>
        <taxon>Eukaryota</taxon>
        <taxon>Viridiplantae</taxon>
        <taxon>Chlorophyta</taxon>
        <taxon>core chlorophytes</taxon>
        <taxon>Trebouxiophyceae</taxon>
        <taxon>Trebouxiophyceae incertae sedis</taxon>
        <taxon>Elliptochloris clade</taxon>
        <taxon>Elliptochloris</taxon>
    </lineage>
</organism>
<evidence type="ECO:0000313" key="2">
    <source>
        <dbReference type="Proteomes" id="UP001445335"/>
    </source>
</evidence>
<dbReference type="Proteomes" id="UP001445335">
    <property type="component" value="Unassembled WGS sequence"/>
</dbReference>
<comment type="caution">
    <text evidence="1">The sequence shown here is derived from an EMBL/GenBank/DDBJ whole genome shotgun (WGS) entry which is preliminary data.</text>
</comment>
<accession>A0AAW1RR51</accession>